<dbReference type="InterPro" id="IPR004107">
    <property type="entry name" value="Integrase_SAM-like_N"/>
</dbReference>
<dbReference type="GO" id="GO:0003677">
    <property type="term" value="F:DNA binding"/>
    <property type="evidence" value="ECO:0007669"/>
    <property type="project" value="UniProtKB-UniRule"/>
</dbReference>
<evidence type="ECO:0000256" key="5">
    <source>
        <dbReference type="PROSITE-ProRule" id="PRU01248"/>
    </source>
</evidence>
<dbReference type="GO" id="GO:0006310">
    <property type="term" value="P:DNA recombination"/>
    <property type="evidence" value="ECO:0007669"/>
    <property type="project" value="UniProtKB-KW"/>
</dbReference>
<evidence type="ECO:0000256" key="2">
    <source>
        <dbReference type="ARBA" id="ARBA00022908"/>
    </source>
</evidence>
<dbReference type="Pfam" id="PF00589">
    <property type="entry name" value="Phage_integrase"/>
    <property type="match status" value="1"/>
</dbReference>
<sequence>MEQQKIIVDLSGFYHKGAHRMGIHFANHGSINGPLHKAGALWSRTHKCWHVPLGKDAFEKVMAILAPVANIDRSKLDAYIKQLKQPAATKAPKAIIVQKPTTTIKNIAAPAATPYLNAANAAALQQTQQALILKGYSQSTQRTYLTELRLFFAQLGKHEAHTFTTQRLKDYLSYCHTQLQLSENTIHSRMNALKFYYEQVLGKEKLFWEIPRPKKHLQLPKLLNEEELAKLFNALDNKKHKAMLFTIYSAGLRVSELAALKISAIDSERMQILIARAKGKKDRYVNLSPLLLDILRQYLKHHKPTPKVYLFESDQTATAYPTRTIQQIFSNAKSKAGITKEVGVHSLRHSFATHLLDKGTDIRYIKELLGHFDIKTTERYLHVSKKQLVNIISPLDDLWKNKKIDW</sequence>
<evidence type="ECO:0000259" key="6">
    <source>
        <dbReference type="PROSITE" id="PS51898"/>
    </source>
</evidence>
<keyword evidence="9" id="KW-1185">Reference proteome</keyword>
<dbReference type="RefSeq" id="WP_157478802.1">
    <property type="nucleotide sequence ID" value="NZ_CP046566.1"/>
</dbReference>
<dbReference type="InterPro" id="IPR011010">
    <property type="entry name" value="DNA_brk_join_enz"/>
</dbReference>
<dbReference type="PROSITE" id="PS51900">
    <property type="entry name" value="CB"/>
    <property type="match status" value="1"/>
</dbReference>
<proteinExistence type="inferred from homology"/>
<keyword evidence="3 5" id="KW-0238">DNA-binding</keyword>
<keyword evidence="2" id="KW-0229">DNA integration</keyword>
<dbReference type="InterPro" id="IPR044068">
    <property type="entry name" value="CB"/>
</dbReference>
<dbReference type="SUPFAM" id="SSF56349">
    <property type="entry name" value="DNA breaking-rejoining enzymes"/>
    <property type="match status" value="1"/>
</dbReference>
<reference evidence="8 9" key="1">
    <citation type="submission" date="2019-11" db="EMBL/GenBank/DDBJ databases">
        <authorList>
            <person name="Im W.T."/>
        </authorList>
    </citation>
    <scope>NUCLEOTIDE SEQUENCE [LARGE SCALE GENOMIC DNA]</scope>
    <source>
        <strain evidence="8 9">SB-02</strain>
    </source>
</reference>
<comment type="similarity">
    <text evidence="1">Belongs to the 'phage' integrase family.</text>
</comment>
<dbReference type="Gene3D" id="1.10.150.130">
    <property type="match status" value="1"/>
</dbReference>
<evidence type="ECO:0000259" key="7">
    <source>
        <dbReference type="PROSITE" id="PS51900"/>
    </source>
</evidence>
<organism evidence="8 9">
    <name type="scientific">Phnomibacter ginsenosidimutans</name>
    <dbReference type="NCBI Taxonomy" id="2676868"/>
    <lineage>
        <taxon>Bacteria</taxon>
        <taxon>Pseudomonadati</taxon>
        <taxon>Bacteroidota</taxon>
        <taxon>Chitinophagia</taxon>
        <taxon>Chitinophagales</taxon>
        <taxon>Chitinophagaceae</taxon>
        <taxon>Phnomibacter</taxon>
    </lineage>
</organism>
<dbReference type="InterPro" id="IPR010998">
    <property type="entry name" value="Integrase_recombinase_N"/>
</dbReference>
<feature type="domain" description="Core-binding (CB)" evidence="7">
    <location>
        <begin position="118"/>
        <end position="201"/>
    </location>
</feature>
<dbReference type="Proteomes" id="UP000426027">
    <property type="component" value="Chromosome"/>
</dbReference>
<dbReference type="PROSITE" id="PS51898">
    <property type="entry name" value="TYR_RECOMBINASE"/>
    <property type="match status" value="1"/>
</dbReference>
<protein>
    <submittedName>
        <fullName evidence="8">Tyrosine-type recombinase/integrase</fullName>
    </submittedName>
</protein>
<name>A0A6I6G6Y9_9BACT</name>
<accession>A0A6I6G6Y9</accession>
<evidence type="ECO:0000256" key="1">
    <source>
        <dbReference type="ARBA" id="ARBA00008857"/>
    </source>
</evidence>
<dbReference type="InterPro" id="IPR050090">
    <property type="entry name" value="Tyrosine_recombinase_XerCD"/>
</dbReference>
<dbReference type="PANTHER" id="PTHR30349:SF64">
    <property type="entry name" value="PROPHAGE INTEGRASE INTD-RELATED"/>
    <property type="match status" value="1"/>
</dbReference>
<dbReference type="Gene3D" id="1.10.443.10">
    <property type="entry name" value="Intergrase catalytic core"/>
    <property type="match status" value="1"/>
</dbReference>
<evidence type="ECO:0000256" key="4">
    <source>
        <dbReference type="ARBA" id="ARBA00023172"/>
    </source>
</evidence>
<dbReference type="PANTHER" id="PTHR30349">
    <property type="entry name" value="PHAGE INTEGRASE-RELATED"/>
    <property type="match status" value="1"/>
</dbReference>
<evidence type="ECO:0000256" key="3">
    <source>
        <dbReference type="ARBA" id="ARBA00023125"/>
    </source>
</evidence>
<keyword evidence="4" id="KW-0233">DNA recombination</keyword>
<dbReference type="Pfam" id="PF13495">
    <property type="entry name" value="Phage_int_SAM_4"/>
    <property type="match status" value="1"/>
</dbReference>
<dbReference type="GO" id="GO:0015074">
    <property type="term" value="P:DNA integration"/>
    <property type="evidence" value="ECO:0007669"/>
    <property type="project" value="UniProtKB-KW"/>
</dbReference>
<dbReference type="AlphaFoldDB" id="A0A6I6G6Y9"/>
<dbReference type="EMBL" id="CP046566">
    <property type="protein sequence ID" value="QGW28446.1"/>
    <property type="molecule type" value="Genomic_DNA"/>
</dbReference>
<gene>
    <name evidence="8" type="ORF">GLV81_10370</name>
</gene>
<feature type="domain" description="Tyr recombinase" evidence="6">
    <location>
        <begin position="218"/>
        <end position="393"/>
    </location>
</feature>
<dbReference type="KEGG" id="fls:GLV81_10370"/>
<evidence type="ECO:0000313" key="9">
    <source>
        <dbReference type="Proteomes" id="UP000426027"/>
    </source>
</evidence>
<evidence type="ECO:0000313" key="8">
    <source>
        <dbReference type="EMBL" id="QGW28446.1"/>
    </source>
</evidence>
<dbReference type="InterPro" id="IPR002104">
    <property type="entry name" value="Integrase_catalytic"/>
</dbReference>
<dbReference type="InterPro" id="IPR013762">
    <property type="entry name" value="Integrase-like_cat_sf"/>
</dbReference>